<dbReference type="Gene3D" id="1.10.3730.20">
    <property type="match status" value="1"/>
</dbReference>
<dbReference type="InterPro" id="IPR037185">
    <property type="entry name" value="EmrE-like"/>
</dbReference>
<organism evidence="8 9">
    <name type="scientific">Theobroma cacao</name>
    <name type="common">Cacao</name>
    <name type="synonym">Cocoa</name>
    <dbReference type="NCBI Taxonomy" id="3641"/>
    <lineage>
        <taxon>Eukaryota</taxon>
        <taxon>Viridiplantae</taxon>
        <taxon>Streptophyta</taxon>
        <taxon>Embryophyta</taxon>
        <taxon>Tracheophyta</taxon>
        <taxon>Spermatophyta</taxon>
        <taxon>Magnoliopsida</taxon>
        <taxon>eudicotyledons</taxon>
        <taxon>Gunneridae</taxon>
        <taxon>Pentapetalae</taxon>
        <taxon>rosids</taxon>
        <taxon>malvids</taxon>
        <taxon>Malvales</taxon>
        <taxon>Malvaceae</taxon>
        <taxon>Byttnerioideae</taxon>
        <taxon>Theobroma</taxon>
    </lineage>
</organism>
<keyword evidence="4 6" id="KW-1133">Transmembrane helix</keyword>
<reference evidence="8 9" key="1">
    <citation type="journal article" date="2013" name="Genome Biol.">
        <title>The genome sequence of the most widely cultivated cacao type and its use to identify candidate genes regulating pod color.</title>
        <authorList>
            <person name="Motamayor J.C."/>
            <person name="Mockaitis K."/>
            <person name="Schmutz J."/>
            <person name="Haiminen N."/>
            <person name="Iii D.L."/>
            <person name="Cornejo O."/>
            <person name="Findley S.D."/>
            <person name="Zheng P."/>
            <person name="Utro F."/>
            <person name="Royaert S."/>
            <person name="Saski C."/>
            <person name="Jenkins J."/>
            <person name="Podicheti R."/>
            <person name="Zhao M."/>
            <person name="Scheffler B.E."/>
            <person name="Stack J.C."/>
            <person name="Feltus F.A."/>
            <person name="Mustiga G.M."/>
            <person name="Amores F."/>
            <person name="Phillips W."/>
            <person name="Marelli J.P."/>
            <person name="May G.D."/>
            <person name="Shapiro H."/>
            <person name="Ma J."/>
            <person name="Bustamante C.D."/>
            <person name="Schnell R.J."/>
            <person name="Main D."/>
            <person name="Gilbert D."/>
            <person name="Parida L."/>
            <person name="Kuhn D.N."/>
        </authorList>
    </citation>
    <scope>NUCLEOTIDE SEQUENCE [LARGE SCALE GENOMIC DNA]</scope>
    <source>
        <strain evidence="9">cv. Matina 1-6</strain>
    </source>
</reference>
<dbReference type="InterPro" id="IPR030184">
    <property type="entry name" value="WAT1-related"/>
</dbReference>
<comment type="similarity">
    <text evidence="2 6">Belongs to the drug/metabolite transporter (DMT) superfamily. Plant drug/metabolite exporter (P-DME) (TC 2.A.7.4) family.</text>
</comment>
<feature type="transmembrane region" description="Helical" evidence="6">
    <location>
        <begin position="7"/>
        <end position="27"/>
    </location>
</feature>
<dbReference type="PANTHER" id="PTHR31218">
    <property type="entry name" value="WAT1-RELATED PROTEIN"/>
    <property type="match status" value="1"/>
</dbReference>
<dbReference type="InterPro" id="IPR000620">
    <property type="entry name" value="EamA_dom"/>
</dbReference>
<dbReference type="STRING" id="3641.A0A061DP42"/>
<keyword evidence="9" id="KW-1185">Reference proteome</keyword>
<protein>
    <recommendedName>
        <fullName evidence="6">WAT1-related protein</fullName>
    </recommendedName>
</protein>
<evidence type="ECO:0000313" key="8">
    <source>
        <dbReference type="EMBL" id="EOX94490.1"/>
    </source>
</evidence>
<proteinExistence type="inferred from homology"/>
<comment type="caution">
    <text evidence="6">Lacks conserved residue(s) required for the propagation of feature annotation.</text>
</comment>
<comment type="subcellular location">
    <subcellularLocation>
        <location evidence="1 6">Membrane</location>
        <topology evidence="1 6">Multi-pass membrane protein</topology>
    </subcellularLocation>
</comment>
<dbReference type="AlphaFoldDB" id="A0A061DP42"/>
<gene>
    <name evidence="8" type="ORF">TCM_004090</name>
</gene>
<evidence type="ECO:0000256" key="1">
    <source>
        <dbReference type="ARBA" id="ARBA00004141"/>
    </source>
</evidence>
<dbReference type="OMA" id="SHCDEIK"/>
<dbReference type="EMBL" id="CM001879">
    <property type="protein sequence ID" value="EOX94490.1"/>
    <property type="molecule type" value="Genomic_DNA"/>
</dbReference>
<dbReference type="Pfam" id="PF00892">
    <property type="entry name" value="EamA"/>
    <property type="match status" value="1"/>
</dbReference>
<accession>A0A061DP42</accession>
<evidence type="ECO:0000256" key="2">
    <source>
        <dbReference type="ARBA" id="ARBA00007635"/>
    </source>
</evidence>
<evidence type="ECO:0000256" key="6">
    <source>
        <dbReference type="RuleBase" id="RU363077"/>
    </source>
</evidence>
<evidence type="ECO:0000259" key="7">
    <source>
        <dbReference type="Pfam" id="PF00892"/>
    </source>
</evidence>
<dbReference type="Proteomes" id="UP000026915">
    <property type="component" value="Chromosome 1"/>
</dbReference>
<keyword evidence="3 6" id="KW-0812">Transmembrane</keyword>
<keyword evidence="5 6" id="KW-0472">Membrane</keyword>
<feature type="domain" description="EamA" evidence="7">
    <location>
        <begin position="5"/>
        <end position="51"/>
    </location>
</feature>
<evidence type="ECO:0000256" key="4">
    <source>
        <dbReference type="ARBA" id="ARBA00022989"/>
    </source>
</evidence>
<name>A0A061DP42_THECC</name>
<dbReference type="HOGENOM" id="CLU_2445206_0_0_1"/>
<dbReference type="SUPFAM" id="SSF103481">
    <property type="entry name" value="Multidrug resistance efflux transporter EmrE"/>
    <property type="match status" value="1"/>
</dbReference>
<dbReference type="GO" id="GO:0022857">
    <property type="term" value="F:transmembrane transporter activity"/>
    <property type="evidence" value="ECO:0007669"/>
    <property type="project" value="InterPro"/>
</dbReference>
<evidence type="ECO:0000256" key="5">
    <source>
        <dbReference type="ARBA" id="ARBA00023136"/>
    </source>
</evidence>
<dbReference type="Gramene" id="EOX94490">
    <property type="protein sequence ID" value="EOX94490"/>
    <property type="gene ID" value="TCM_004090"/>
</dbReference>
<dbReference type="InParanoid" id="A0A061DP42"/>
<evidence type="ECO:0000313" key="9">
    <source>
        <dbReference type="Proteomes" id="UP000026915"/>
    </source>
</evidence>
<feature type="transmembrane region" description="Helical" evidence="6">
    <location>
        <begin position="33"/>
        <end position="52"/>
    </location>
</feature>
<sequence length="90" mass="10245">MKEKGPIFVAMFNSLQTIMVLVLAYFVLGEKLYTGSILGGVLVIIGLYLLLWGKERDVFYIKSQEQYFSHCDEIKVANKEEVALAKKKEP</sequence>
<dbReference type="GO" id="GO:0016020">
    <property type="term" value="C:membrane"/>
    <property type="evidence" value="ECO:0007669"/>
    <property type="project" value="UniProtKB-SubCell"/>
</dbReference>
<evidence type="ECO:0000256" key="3">
    <source>
        <dbReference type="ARBA" id="ARBA00022692"/>
    </source>
</evidence>